<dbReference type="AlphaFoldDB" id="J9GHP4"/>
<sequence length="39" mass="4401">MDSSLFATIKVKYLKQMICCLAGMFVVRKEGFASIDNNQ</sequence>
<protein>
    <submittedName>
        <fullName evidence="1">Uncharacterized protein</fullName>
    </submittedName>
</protein>
<dbReference type="EMBL" id="AMCI01002964">
    <property type="protein sequence ID" value="EJX01423.1"/>
    <property type="molecule type" value="Genomic_DNA"/>
</dbReference>
<gene>
    <name evidence="1" type="ORF">EVA_10468</name>
</gene>
<reference evidence="1" key="1">
    <citation type="journal article" date="2012" name="PLoS ONE">
        <title>Gene sets for utilization of primary and secondary nutrition supplies in the distal gut of endangered iberian lynx.</title>
        <authorList>
            <person name="Alcaide M."/>
            <person name="Messina E."/>
            <person name="Richter M."/>
            <person name="Bargiela R."/>
            <person name="Peplies J."/>
            <person name="Huws S.A."/>
            <person name="Newbold C.J."/>
            <person name="Golyshin P.N."/>
            <person name="Simon M.A."/>
            <person name="Lopez G."/>
            <person name="Yakimov M.M."/>
            <person name="Ferrer M."/>
        </authorList>
    </citation>
    <scope>NUCLEOTIDE SEQUENCE</scope>
</reference>
<organism evidence="1">
    <name type="scientific">gut metagenome</name>
    <dbReference type="NCBI Taxonomy" id="749906"/>
    <lineage>
        <taxon>unclassified sequences</taxon>
        <taxon>metagenomes</taxon>
        <taxon>organismal metagenomes</taxon>
    </lineage>
</organism>
<evidence type="ECO:0000313" key="1">
    <source>
        <dbReference type="EMBL" id="EJX01423.1"/>
    </source>
</evidence>
<accession>J9GHP4</accession>
<comment type="caution">
    <text evidence="1">The sequence shown here is derived from an EMBL/GenBank/DDBJ whole genome shotgun (WGS) entry which is preliminary data.</text>
</comment>
<proteinExistence type="predicted"/>
<name>J9GHP4_9ZZZZ</name>